<organism evidence="1 2">
    <name type="scientific">Catharanthus roseus</name>
    <name type="common">Madagascar periwinkle</name>
    <name type="synonym">Vinca rosea</name>
    <dbReference type="NCBI Taxonomy" id="4058"/>
    <lineage>
        <taxon>Eukaryota</taxon>
        <taxon>Viridiplantae</taxon>
        <taxon>Streptophyta</taxon>
        <taxon>Embryophyta</taxon>
        <taxon>Tracheophyta</taxon>
        <taxon>Spermatophyta</taxon>
        <taxon>Magnoliopsida</taxon>
        <taxon>eudicotyledons</taxon>
        <taxon>Gunneridae</taxon>
        <taxon>Pentapetalae</taxon>
        <taxon>asterids</taxon>
        <taxon>lamiids</taxon>
        <taxon>Gentianales</taxon>
        <taxon>Apocynaceae</taxon>
        <taxon>Rauvolfioideae</taxon>
        <taxon>Vinceae</taxon>
        <taxon>Catharanthinae</taxon>
        <taxon>Catharanthus</taxon>
    </lineage>
</organism>
<gene>
    <name evidence="1" type="ORF">M9H77_35463</name>
</gene>
<sequence length="155" mass="16925">MVWKMICIFFSIVRFGILNQDRLGSNGLMMVANLWCLIWKPGNTTIFSNISVNPNQLISATSNLLTDLSSNFGIAAQNNGDSATIRAPTTPWQPPCFDQVKINIDVATRKTFVAVGAIMRDYDAKLIAASTFPVNYSTSIATLEAKAMVFGINLA</sequence>
<protein>
    <submittedName>
        <fullName evidence="1">Uncharacterized protein</fullName>
    </submittedName>
</protein>
<evidence type="ECO:0000313" key="2">
    <source>
        <dbReference type="Proteomes" id="UP001060085"/>
    </source>
</evidence>
<comment type="caution">
    <text evidence="1">The sequence shown here is derived from an EMBL/GenBank/DDBJ whole genome shotgun (WGS) entry which is preliminary data.</text>
</comment>
<reference evidence="2" key="1">
    <citation type="journal article" date="2023" name="Nat. Plants">
        <title>Single-cell RNA sequencing provides a high-resolution roadmap for understanding the multicellular compartmentation of specialized metabolism.</title>
        <authorList>
            <person name="Sun S."/>
            <person name="Shen X."/>
            <person name="Li Y."/>
            <person name="Li Y."/>
            <person name="Wang S."/>
            <person name="Li R."/>
            <person name="Zhang H."/>
            <person name="Shen G."/>
            <person name="Guo B."/>
            <person name="Wei J."/>
            <person name="Xu J."/>
            <person name="St-Pierre B."/>
            <person name="Chen S."/>
            <person name="Sun C."/>
        </authorList>
    </citation>
    <scope>NUCLEOTIDE SEQUENCE [LARGE SCALE GENOMIC DNA]</scope>
</reference>
<accession>A0ACB9ZPE1</accession>
<dbReference type="EMBL" id="CM044708">
    <property type="protein sequence ID" value="KAI5649458.1"/>
    <property type="molecule type" value="Genomic_DNA"/>
</dbReference>
<keyword evidence="2" id="KW-1185">Reference proteome</keyword>
<proteinExistence type="predicted"/>
<evidence type="ECO:0000313" key="1">
    <source>
        <dbReference type="EMBL" id="KAI5649458.1"/>
    </source>
</evidence>
<dbReference type="Proteomes" id="UP001060085">
    <property type="component" value="Linkage Group LG08"/>
</dbReference>
<name>A0ACB9ZPE1_CATRO</name>